<sequence length="78" mass="8782">MLDGLPKGITFDGQVGDFLPTGVFVHVFRHPNEKPLLGFLPRFLFAPGFERIAMRGLRIQVQKKGFDPQKGLLLTMQT</sequence>
<dbReference type="AlphaFoldDB" id="A0A812RGW8"/>
<evidence type="ECO:0000313" key="2">
    <source>
        <dbReference type="Proteomes" id="UP000604046"/>
    </source>
</evidence>
<accession>A0A812RGW8</accession>
<dbReference type="EMBL" id="CAJNDS010002334">
    <property type="protein sequence ID" value="CAE7437551.1"/>
    <property type="molecule type" value="Genomic_DNA"/>
</dbReference>
<comment type="caution">
    <text evidence="1">The sequence shown here is derived from an EMBL/GenBank/DDBJ whole genome shotgun (WGS) entry which is preliminary data.</text>
</comment>
<name>A0A812RGW8_9DINO</name>
<protein>
    <submittedName>
        <fullName evidence="1">RlmN protein</fullName>
    </submittedName>
</protein>
<gene>
    <name evidence="1" type="primary">rlmN</name>
    <name evidence="1" type="ORF">SNAT2548_LOCUS23780</name>
</gene>
<organism evidence="1 2">
    <name type="scientific">Symbiodinium natans</name>
    <dbReference type="NCBI Taxonomy" id="878477"/>
    <lineage>
        <taxon>Eukaryota</taxon>
        <taxon>Sar</taxon>
        <taxon>Alveolata</taxon>
        <taxon>Dinophyceae</taxon>
        <taxon>Suessiales</taxon>
        <taxon>Symbiodiniaceae</taxon>
        <taxon>Symbiodinium</taxon>
    </lineage>
</organism>
<evidence type="ECO:0000313" key="1">
    <source>
        <dbReference type="EMBL" id="CAE7437551.1"/>
    </source>
</evidence>
<proteinExistence type="predicted"/>
<dbReference type="Proteomes" id="UP000604046">
    <property type="component" value="Unassembled WGS sequence"/>
</dbReference>
<reference evidence="1" key="1">
    <citation type="submission" date="2021-02" db="EMBL/GenBank/DDBJ databases">
        <authorList>
            <person name="Dougan E. K."/>
            <person name="Rhodes N."/>
            <person name="Thang M."/>
            <person name="Chan C."/>
        </authorList>
    </citation>
    <scope>NUCLEOTIDE SEQUENCE</scope>
</reference>
<dbReference type="OrthoDB" id="409545at2759"/>
<keyword evidence="2" id="KW-1185">Reference proteome</keyword>